<dbReference type="Proteomes" id="UP000190961">
    <property type="component" value="Unassembled WGS sequence"/>
</dbReference>
<reference evidence="2 3" key="1">
    <citation type="submission" date="2017-02" db="EMBL/GenBank/DDBJ databases">
        <authorList>
            <person name="Peterson S.W."/>
        </authorList>
    </citation>
    <scope>NUCLEOTIDE SEQUENCE [LARGE SCALE GENOMIC DNA]</scope>
    <source>
        <strain evidence="2 3">DSM 25262</strain>
    </source>
</reference>
<name>A0A1T5LK04_9BACT</name>
<organism evidence="2 3">
    <name type="scientific">Ohtaekwangia koreensis</name>
    <dbReference type="NCBI Taxonomy" id="688867"/>
    <lineage>
        <taxon>Bacteria</taxon>
        <taxon>Pseudomonadati</taxon>
        <taxon>Bacteroidota</taxon>
        <taxon>Cytophagia</taxon>
        <taxon>Cytophagales</taxon>
        <taxon>Fulvivirgaceae</taxon>
        <taxon>Ohtaekwangia</taxon>
    </lineage>
</organism>
<keyword evidence="1" id="KW-0812">Transmembrane</keyword>
<protein>
    <recommendedName>
        <fullName evidence="4">DUF4271 domain-containing protein</fullName>
    </recommendedName>
</protein>
<evidence type="ECO:0008006" key="4">
    <source>
        <dbReference type="Google" id="ProtNLM"/>
    </source>
</evidence>
<proteinExistence type="predicted"/>
<dbReference type="STRING" id="688867.SAMN05660236_3380"/>
<evidence type="ECO:0000256" key="1">
    <source>
        <dbReference type="SAM" id="Phobius"/>
    </source>
</evidence>
<sequence length="367" mass="41826">MKVNRYIVLIGLLIANMFTCYAADLIVKKDLKTEWKVFQDNKYVSFNEAQGSISSVYFLLNVAEFGQDVLVIRDTGPFSLFVNGKFVANTKQITLKIDSIGKVFSSTAITFAIHKEDAITKTLVTEIKSTSPPVKSNEALVHRSTSFRDFAVVSFMILIIMLITIVRLNPKLASDYFSITKIFSLRESEDSQVYSRITSSTNILFYIFCSLMLAYYLIIIFHFVPEHHPIAFLFQSESFGMAMLQWLKLSGIVLTAFFIKIILVYGLTAMFGANELAGVHFFNWMRVVLIFFGALTIVLSIYFIMHGQQIKFFSVLLQLLSWVLVGWMILIALKLSSKMGRSMFHLFSYICATELIPFLITLKVLYN</sequence>
<dbReference type="EMBL" id="FUZU01000002">
    <property type="protein sequence ID" value="SKC76312.1"/>
    <property type="molecule type" value="Genomic_DNA"/>
</dbReference>
<dbReference type="OrthoDB" id="975088at2"/>
<gene>
    <name evidence="2" type="ORF">SAMN05660236_3380</name>
</gene>
<feature type="transmembrane region" description="Helical" evidence="1">
    <location>
        <begin position="312"/>
        <end position="333"/>
    </location>
</feature>
<feature type="transmembrane region" description="Helical" evidence="1">
    <location>
        <begin position="284"/>
        <end position="305"/>
    </location>
</feature>
<dbReference type="InterPro" id="IPR025367">
    <property type="entry name" value="DUF4271"/>
</dbReference>
<feature type="transmembrane region" description="Helical" evidence="1">
    <location>
        <begin position="246"/>
        <end position="272"/>
    </location>
</feature>
<dbReference type="Pfam" id="PF14093">
    <property type="entry name" value="DUF4271"/>
    <property type="match status" value="1"/>
</dbReference>
<feature type="transmembrane region" description="Helical" evidence="1">
    <location>
        <begin position="203"/>
        <end position="225"/>
    </location>
</feature>
<evidence type="ECO:0000313" key="2">
    <source>
        <dbReference type="EMBL" id="SKC76312.1"/>
    </source>
</evidence>
<keyword evidence="1" id="KW-1133">Transmembrane helix</keyword>
<feature type="transmembrane region" description="Helical" evidence="1">
    <location>
        <begin position="150"/>
        <end position="168"/>
    </location>
</feature>
<keyword evidence="1" id="KW-0472">Membrane</keyword>
<accession>A0A1T5LK04</accession>
<dbReference type="AlphaFoldDB" id="A0A1T5LK04"/>
<evidence type="ECO:0000313" key="3">
    <source>
        <dbReference type="Proteomes" id="UP000190961"/>
    </source>
</evidence>
<keyword evidence="3" id="KW-1185">Reference proteome</keyword>
<feature type="transmembrane region" description="Helical" evidence="1">
    <location>
        <begin position="345"/>
        <end position="366"/>
    </location>
</feature>
<feature type="transmembrane region" description="Helical" evidence="1">
    <location>
        <begin position="6"/>
        <end position="27"/>
    </location>
</feature>
<dbReference type="RefSeq" id="WP_079687905.1">
    <property type="nucleotide sequence ID" value="NZ_FUZU01000002.1"/>
</dbReference>